<evidence type="ECO:0000256" key="2">
    <source>
        <dbReference type="SAM" id="SignalP"/>
    </source>
</evidence>
<dbReference type="KEGG" id="hja:BST95_00750"/>
<name>A0AAP8SLT8_9GAMM</name>
<keyword evidence="4" id="KW-1185">Reference proteome</keyword>
<gene>
    <name evidence="3" type="ORF">C0029_17815</name>
</gene>
<proteinExistence type="predicted"/>
<dbReference type="Gene3D" id="3.30.1150.10">
    <property type="match status" value="1"/>
</dbReference>
<accession>A0AAP8SLT8</accession>
<feature type="chain" id="PRO_5042910895" description="TonB C-terminal domain-containing protein" evidence="2">
    <location>
        <begin position="30"/>
        <end position="415"/>
    </location>
</feature>
<dbReference type="AlphaFoldDB" id="A0AAP8SLT8"/>
<sequence>MYPAPITAVLLRALLLAPLASGMPLVATASPEAVSATAEPVSGEPALRVSRASGEDFRAAIAALESAGGAYASELPEQLLSLGLTLQQQGDHADAVEVFRRGVHLNRINNGLYSGAQVALLQQEIISLMAMGDYAKADERQHYMYRVQMRSMDKSLDRSQAFIQQAQWQYNAYQLELGDVPYLRIMSMWDLYRLALNDIIKVQGQQSAALLEPLEGMLLAQYLISGTQTGSNSQSQDLNIKQQYVSNRFYRYQRESYKRGRAVIQAIYDLQLSLYGEDSPQVTKTQVMMGDWMLWNGEKEAAWQTYQEVTAELVAQGADQANIEAAFAEPVALPNYEGVHPLPPTVPAGESAVELAFTVTADGKVRNLERVDSNELNNARANKLMRKLRKTRFRPQLAMGEPIDTQRVLRSYDIQ</sequence>
<reference evidence="3 4" key="1">
    <citation type="submission" date="2018-01" db="EMBL/GenBank/DDBJ databases">
        <title>The draft genome sequence of Halioglobus japonicus S1-36.</title>
        <authorList>
            <person name="Du Z.-J."/>
            <person name="Shi M.-J."/>
        </authorList>
    </citation>
    <scope>NUCLEOTIDE SEQUENCE [LARGE SCALE GENOMIC DNA]</scope>
    <source>
        <strain evidence="3 4">S1-36</strain>
    </source>
</reference>
<dbReference type="EMBL" id="PKUR01000005">
    <property type="protein sequence ID" value="PLW84854.1"/>
    <property type="molecule type" value="Genomic_DNA"/>
</dbReference>
<dbReference type="Proteomes" id="UP000235162">
    <property type="component" value="Unassembled WGS sequence"/>
</dbReference>
<feature type="signal peptide" evidence="2">
    <location>
        <begin position="1"/>
        <end position="29"/>
    </location>
</feature>
<evidence type="ECO:0000313" key="3">
    <source>
        <dbReference type="EMBL" id="PLW84854.1"/>
    </source>
</evidence>
<dbReference type="InterPro" id="IPR019734">
    <property type="entry name" value="TPR_rpt"/>
</dbReference>
<dbReference type="RefSeq" id="WP_084197754.1">
    <property type="nucleotide sequence ID" value="NZ_BMYL01000006.1"/>
</dbReference>
<dbReference type="InterPro" id="IPR011990">
    <property type="entry name" value="TPR-like_helical_dom_sf"/>
</dbReference>
<feature type="repeat" description="TPR" evidence="1">
    <location>
        <begin position="76"/>
        <end position="109"/>
    </location>
</feature>
<dbReference type="Gene3D" id="1.25.40.10">
    <property type="entry name" value="Tetratricopeptide repeat domain"/>
    <property type="match status" value="1"/>
</dbReference>
<dbReference type="PROSITE" id="PS50005">
    <property type="entry name" value="TPR"/>
    <property type="match status" value="1"/>
</dbReference>
<protein>
    <recommendedName>
        <fullName evidence="5">TonB C-terminal domain-containing protein</fullName>
    </recommendedName>
</protein>
<comment type="caution">
    <text evidence="3">The sequence shown here is derived from an EMBL/GenBank/DDBJ whole genome shotgun (WGS) entry which is preliminary data.</text>
</comment>
<organism evidence="3 4">
    <name type="scientific">Halioglobus japonicus</name>
    <dbReference type="NCBI Taxonomy" id="930805"/>
    <lineage>
        <taxon>Bacteria</taxon>
        <taxon>Pseudomonadati</taxon>
        <taxon>Pseudomonadota</taxon>
        <taxon>Gammaproteobacteria</taxon>
        <taxon>Cellvibrionales</taxon>
        <taxon>Halieaceae</taxon>
        <taxon>Halioglobus</taxon>
    </lineage>
</organism>
<dbReference type="SUPFAM" id="SSF48452">
    <property type="entry name" value="TPR-like"/>
    <property type="match status" value="1"/>
</dbReference>
<evidence type="ECO:0000313" key="4">
    <source>
        <dbReference type="Proteomes" id="UP000235162"/>
    </source>
</evidence>
<keyword evidence="2" id="KW-0732">Signal</keyword>
<evidence type="ECO:0000256" key="1">
    <source>
        <dbReference type="PROSITE-ProRule" id="PRU00339"/>
    </source>
</evidence>
<keyword evidence="1" id="KW-0802">TPR repeat</keyword>
<evidence type="ECO:0008006" key="5">
    <source>
        <dbReference type="Google" id="ProtNLM"/>
    </source>
</evidence>